<gene>
    <name evidence="21" type="primary">LOC111012578</name>
</gene>
<dbReference type="InterPro" id="IPR015342">
    <property type="entry name" value="PEX1-N_C-lobe"/>
</dbReference>
<dbReference type="GO" id="GO:0016558">
    <property type="term" value="P:protein import into peroxisome matrix"/>
    <property type="evidence" value="ECO:0007669"/>
    <property type="project" value="TreeGrafter"/>
</dbReference>
<evidence type="ECO:0000256" key="9">
    <source>
        <dbReference type="ARBA" id="ARBA00022840"/>
    </source>
</evidence>
<comment type="catalytic activity">
    <reaction evidence="16">
        <text>ATP + H2O = ADP + phosphate + H(+)</text>
        <dbReference type="Rhea" id="RHEA:13065"/>
        <dbReference type="ChEBI" id="CHEBI:15377"/>
        <dbReference type="ChEBI" id="CHEBI:15378"/>
        <dbReference type="ChEBI" id="CHEBI:30616"/>
        <dbReference type="ChEBI" id="CHEBI:43474"/>
        <dbReference type="ChEBI" id="CHEBI:456216"/>
    </reaction>
    <physiologicalReaction direction="left-to-right" evidence="16">
        <dbReference type="Rhea" id="RHEA:13066"/>
    </physiologicalReaction>
</comment>
<dbReference type="InterPro" id="IPR050168">
    <property type="entry name" value="AAA_ATPase_domain"/>
</dbReference>
<dbReference type="Proteomes" id="UP000504603">
    <property type="component" value="Unplaced"/>
</dbReference>
<dbReference type="InterPro" id="IPR029067">
    <property type="entry name" value="CDC48_domain_2-like_sf"/>
</dbReference>
<evidence type="ECO:0000256" key="13">
    <source>
        <dbReference type="ARBA" id="ARBA00032509"/>
    </source>
</evidence>
<evidence type="ECO:0000313" key="20">
    <source>
        <dbReference type="Proteomes" id="UP000504603"/>
    </source>
</evidence>
<evidence type="ECO:0000256" key="2">
    <source>
        <dbReference type="ARBA" id="ARBA00006914"/>
    </source>
</evidence>
<keyword evidence="20" id="KW-1185">Reference proteome</keyword>
<name>A0A6J1CNA1_MOMCH</name>
<evidence type="ECO:0000256" key="16">
    <source>
        <dbReference type="ARBA" id="ARBA00048778"/>
    </source>
</evidence>
<protein>
    <recommendedName>
        <fullName evidence="14">Peroxisomal ATPase PEX1</fullName>
    </recommendedName>
    <alternativeName>
        <fullName evidence="13">Peroxin-1</fullName>
    </alternativeName>
</protein>
<evidence type="ECO:0000256" key="15">
    <source>
        <dbReference type="ARBA" id="ARBA00046271"/>
    </source>
</evidence>
<keyword evidence="10" id="KW-0653">Protein transport</keyword>
<keyword evidence="6" id="KW-0677">Repeat</keyword>
<evidence type="ECO:0000256" key="18">
    <source>
        <dbReference type="SAM" id="MobiDB-lite"/>
    </source>
</evidence>
<evidence type="ECO:0000256" key="12">
    <source>
        <dbReference type="ARBA" id="ARBA00023140"/>
    </source>
</evidence>
<accession>A0A6J1CNA1</accession>
<evidence type="ECO:0000256" key="5">
    <source>
        <dbReference type="ARBA" id="ARBA00022593"/>
    </source>
</evidence>
<evidence type="ECO:0000313" key="21">
    <source>
        <dbReference type="RefSeq" id="XP_022142453.1"/>
    </source>
</evidence>
<dbReference type="SUPFAM" id="SSF54585">
    <property type="entry name" value="Cdc48 domain 2-like"/>
    <property type="match status" value="1"/>
</dbReference>
<dbReference type="CDD" id="cd19481">
    <property type="entry name" value="RecA-like_protease"/>
    <property type="match status" value="1"/>
</dbReference>
<comment type="subunit">
    <text evidence="17">Interacts with PEX6; forming the PEX1-PEX6 AAA ATPase complex, which is composed of a heterohexamer formed by a trimer of PEX1-PEX6 dimers.</text>
</comment>
<dbReference type="FunFam" id="1.10.8.60:FF:000105">
    <property type="entry name" value="PeRoXisome assembly factor"/>
    <property type="match status" value="1"/>
</dbReference>
<evidence type="ECO:0000259" key="19">
    <source>
        <dbReference type="SMART" id="SM00382"/>
    </source>
</evidence>
<reference evidence="21" key="1">
    <citation type="submission" date="2025-08" db="UniProtKB">
        <authorList>
            <consortium name="RefSeq"/>
        </authorList>
    </citation>
    <scope>IDENTIFICATION</scope>
    <source>
        <strain evidence="21">OHB3-1</strain>
    </source>
</reference>
<feature type="domain" description="AAA+ ATPase" evidence="19">
    <location>
        <begin position="587"/>
        <end position="740"/>
    </location>
</feature>
<keyword evidence="8" id="KW-0378">Hydrolase</keyword>
<dbReference type="GO" id="GO:0005524">
    <property type="term" value="F:ATP binding"/>
    <property type="evidence" value="ECO:0007669"/>
    <property type="project" value="UniProtKB-KW"/>
</dbReference>
<dbReference type="GO" id="GO:0005778">
    <property type="term" value="C:peroxisomal membrane"/>
    <property type="evidence" value="ECO:0007669"/>
    <property type="project" value="UniProtKB-SubCell"/>
</dbReference>
<dbReference type="InterPro" id="IPR003959">
    <property type="entry name" value="ATPase_AAA_core"/>
</dbReference>
<keyword evidence="5" id="KW-0962">Peroxisome biogenesis</keyword>
<keyword evidence="3" id="KW-0813">Transport</keyword>
<keyword evidence="9" id="KW-0067">ATP-binding</keyword>
<evidence type="ECO:0000256" key="17">
    <source>
        <dbReference type="ARBA" id="ARBA00064205"/>
    </source>
</evidence>
<feature type="domain" description="AAA+ ATPase" evidence="19">
    <location>
        <begin position="875"/>
        <end position="1020"/>
    </location>
</feature>
<dbReference type="InterPro" id="IPR041569">
    <property type="entry name" value="AAA_lid_3"/>
</dbReference>
<dbReference type="Pfam" id="PF17862">
    <property type="entry name" value="AAA_lid_3"/>
    <property type="match status" value="1"/>
</dbReference>
<evidence type="ECO:0000256" key="7">
    <source>
        <dbReference type="ARBA" id="ARBA00022741"/>
    </source>
</evidence>
<evidence type="ECO:0000256" key="8">
    <source>
        <dbReference type="ARBA" id="ARBA00022801"/>
    </source>
</evidence>
<evidence type="ECO:0000256" key="1">
    <source>
        <dbReference type="ARBA" id="ARBA00004514"/>
    </source>
</evidence>
<dbReference type="SUPFAM" id="SSF52540">
    <property type="entry name" value="P-loop containing nucleoside triphosphate hydrolases"/>
    <property type="match status" value="2"/>
</dbReference>
<dbReference type="SMART" id="SM00382">
    <property type="entry name" value="AAA"/>
    <property type="match status" value="2"/>
</dbReference>
<evidence type="ECO:0000256" key="10">
    <source>
        <dbReference type="ARBA" id="ARBA00022927"/>
    </source>
</evidence>
<dbReference type="InterPro" id="IPR003593">
    <property type="entry name" value="AAA+_ATPase"/>
</dbReference>
<dbReference type="PANTHER" id="PTHR23077:SF12">
    <property type="entry name" value="PEROXISOMAL ATPASE PEX1"/>
    <property type="match status" value="1"/>
</dbReference>
<dbReference type="OrthoDB" id="2187at2759"/>
<keyword evidence="12" id="KW-0576">Peroxisome</keyword>
<evidence type="ECO:0000256" key="14">
    <source>
        <dbReference type="ARBA" id="ARBA00034532"/>
    </source>
</evidence>
<dbReference type="Pfam" id="PF09262">
    <property type="entry name" value="PEX-1N"/>
    <property type="match status" value="1"/>
</dbReference>
<keyword evidence="4" id="KW-0963">Cytoplasm</keyword>
<dbReference type="FunFam" id="3.10.330.10:FF:000006">
    <property type="entry name" value="Peroxisome biogenesis factor 1"/>
    <property type="match status" value="1"/>
</dbReference>
<comment type="similarity">
    <text evidence="2">Belongs to the AAA ATPase family.</text>
</comment>
<keyword evidence="11" id="KW-0472">Membrane</keyword>
<dbReference type="Pfam" id="PF00004">
    <property type="entry name" value="AAA"/>
    <property type="match status" value="2"/>
</dbReference>
<evidence type="ECO:0000256" key="11">
    <source>
        <dbReference type="ARBA" id="ARBA00023136"/>
    </source>
</evidence>
<feature type="compositionally biased region" description="Polar residues" evidence="18">
    <location>
        <begin position="270"/>
        <end position="280"/>
    </location>
</feature>
<dbReference type="GO" id="GO:0016887">
    <property type="term" value="F:ATP hydrolysis activity"/>
    <property type="evidence" value="ECO:0007669"/>
    <property type="project" value="InterPro"/>
</dbReference>
<dbReference type="GO" id="GO:0005829">
    <property type="term" value="C:cytosol"/>
    <property type="evidence" value="ECO:0007669"/>
    <property type="project" value="UniProtKB-SubCell"/>
</dbReference>
<dbReference type="InterPro" id="IPR027417">
    <property type="entry name" value="P-loop_NTPase"/>
</dbReference>
<comment type="subcellular location">
    <subcellularLocation>
        <location evidence="1">Cytoplasm</location>
        <location evidence="1">Cytosol</location>
    </subcellularLocation>
    <subcellularLocation>
        <location evidence="15">Peroxisome membrane</location>
    </subcellularLocation>
</comment>
<evidence type="ECO:0000256" key="3">
    <source>
        <dbReference type="ARBA" id="ARBA00022448"/>
    </source>
</evidence>
<keyword evidence="7" id="KW-0547">Nucleotide-binding</keyword>
<feature type="compositionally biased region" description="Basic and acidic residues" evidence="18">
    <location>
        <begin position="252"/>
        <end position="267"/>
    </location>
</feature>
<dbReference type="RefSeq" id="XP_022142453.1">
    <property type="nucleotide sequence ID" value="XM_022286761.1"/>
</dbReference>
<sequence>MELEVRTVGGMEDCFVSLPLLLIQTLERRSSAMDGLPELLVLELRDSSSDEVWMVSWSGATSSSSAIEVSKQFADCISLPDCIIVQVRATSYVPEATQVSIEPYSEDDWEVLELNAELAEAATLNQVRIIHEGMRFPLWLHGRTAVTFLVVSTSPKRAVVKLVQGTKVVVAPKTREKVLDSREGSPIQSSCMVQAKAVLRVQDLDKRLICNSTFAGIELRVVPTSVAFIHPQTAKNFSLNSLELVSILPRSSGKESGNHNEINDLRKLKSSTAETNSGERTNGEESRQAVIYLLNSNLVNEGHIMIARSLRLYLRINLHSWVLVKQHKVNLKEGFSSASLSLCYFKVLDDDMTLAKNDLKASDSHKSVKRKNMMFKTSSWSYMDVANSSAHDQVVEVLSHESPGSEDEGSCCLSGVKKGLQILLQEWFLAHLNAMACSVGNKVNAMRLGNQSLLHFEVNGLKSGTRNINSAPLNASEDTTKTVEILYVMTILQEPLQGVCSNAFELSFDDLNKCVIKLGSAELSEKLHLGDPISFSTIKEKTYVEGDSLDVSSLSWLDASLPDVINRIKVLLSPTAGRWFGTHNLPLPGHILLCGPPGSGKTLLARAAAKFLQEYEDLLAHVVFVCCSRLASEKVQTIRQSLLSYISEALDHAPSLIIFDDLDSIILSTSDSEGFQPSTSMSAMSEFLTDMIDEYEEKRKSSCQVGPIAFVASVQTLDKIPQSLRSSGRFDFHMELPAPAASERAAILKHEIQRRSLDCSDVTLQEIASKCDGYDAYDLEILVDRAVHAAVSRFLPLHLALNQKQHPTLIENDFSLAMNEFVPASMRDITKPAAEGGRSGWDDVGGLVEVKNSIKEMLVLPSKFPNIFSRAPLRLRSNVLLYGPPGCGKTHIVGAAAAACSLRFISVKGPELLNKYIGASEQAVRDIFSKATAAAPCILFFDEFDSIAPKRGHDNTGVTDRVVNQFLTELDGVEVLTGVFVFAATSCISFFILSSRPDLLDAALLRPGRLDRLLFCDFPSPVERLNILQVLSTKLPLASDVDLEAVAYMTEGYSGADLQALLSDAQLAAVHEHLDSMNANDPAQKPIITDAILKAATAKARPSVSDAEKQRLYGIYRQFLDSKKSVSMQTRDAKGKRATLA</sequence>
<dbReference type="GeneID" id="111012578"/>
<dbReference type="AlphaFoldDB" id="A0A6J1CNA1"/>
<dbReference type="CDD" id="cd19526">
    <property type="entry name" value="RecA-like_PEX1_r2"/>
    <property type="match status" value="1"/>
</dbReference>
<evidence type="ECO:0000256" key="4">
    <source>
        <dbReference type="ARBA" id="ARBA00022490"/>
    </source>
</evidence>
<organism evidence="20 21">
    <name type="scientific">Momordica charantia</name>
    <name type="common">Bitter gourd</name>
    <name type="synonym">Balsam pear</name>
    <dbReference type="NCBI Taxonomy" id="3673"/>
    <lineage>
        <taxon>Eukaryota</taxon>
        <taxon>Viridiplantae</taxon>
        <taxon>Streptophyta</taxon>
        <taxon>Embryophyta</taxon>
        <taxon>Tracheophyta</taxon>
        <taxon>Spermatophyta</taxon>
        <taxon>Magnoliopsida</taxon>
        <taxon>eudicotyledons</taxon>
        <taxon>Gunneridae</taxon>
        <taxon>Pentapetalae</taxon>
        <taxon>rosids</taxon>
        <taxon>fabids</taxon>
        <taxon>Cucurbitales</taxon>
        <taxon>Cucurbitaceae</taxon>
        <taxon>Momordiceae</taxon>
        <taxon>Momordica</taxon>
    </lineage>
</organism>
<feature type="region of interest" description="Disordered" evidence="18">
    <location>
        <begin position="251"/>
        <end position="282"/>
    </location>
</feature>
<dbReference type="Gene3D" id="3.10.330.10">
    <property type="match status" value="1"/>
</dbReference>
<dbReference type="FunFam" id="3.40.50.300:FF:000149">
    <property type="entry name" value="Nuclear valosin-containing protein-like"/>
    <property type="match status" value="1"/>
</dbReference>
<dbReference type="Gene3D" id="3.40.50.300">
    <property type="entry name" value="P-loop containing nucleotide triphosphate hydrolases"/>
    <property type="match status" value="2"/>
</dbReference>
<evidence type="ECO:0000256" key="6">
    <source>
        <dbReference type="ARBA" id="ARBA00022737"/>
    </source>
</evidence>
<proteinExistence type="inferred from homology"/>
<dbReference type="KEGG" id="mcha:111012578"/>
<dbReference type="PANTHER" id="PTHR23077">
    <property type="entry name" value="AAA-FAMILY ATPASE"/>
    <property type="match status" value="1"/>
</dbReference>
<dbReference type="Gene3D" id="1.10.8.60">
    <property type="match status" value="2"/>
</dbReference>